<proteinExistence type="predicted"/>
<accession>A0A1J8R4Q9</accession>
<protein>
    <submittedName>
        <fullName evidence="1">Uncharacterized protein</fullName>
    </submittedName>
</protein>
<gene>
    <name evidence="1" type="ORF">AZE42_13997</name>
</gene>
<keyword evidence="2" id="KW-1185">Reference proteome</keyword>
<dbReference type="Proteomes" id="UP000183567">
    <property type="component" value="Unassembled WGS sequence"/>
</dbReference>
<evidence type="ECO:0000313" key="2">
    <source>
        <dbReference type="Proteomes" id="UP000183567"/>
    </source>
</evidence>
<name>A0A1J8R4Q9_9AGAM</name>
<dbReference type="AlphaFoldDB" id="A0A1J8R4Q9"/>
<dbReference type="OrthoDB" id="2644149at2759"/>
<sequence length="89" mass="10209">MVYLPNILSSSRLDYINSTTKGLRSLLLRTIPTPLTMKRPWRSEGFVVPEGGGEFGAGRVTVSPAYFMQRLKIRSWHWHLTLMLKFKNG</sequence>
<comment type="caution">
    <text evidence="1">The sequence shown here is derived from an EMBL/GenBank/DDBJ whole genome shotgun (WGS) entry which is preliminary data.</text>
</comment>
<organism evidence="1 2">
    <name type="scientific">Rhizopogon vesiculosus</name>
    <dbReference type="NCBI Taxonomy" id="180088"/>
    <lineage>
        <taxon>Eukaryota</taxon>
        <taxon>Fungi</taxon>
        <taxon>Dikarya</taxon>
        <taxon>Basidiomycota</taxon>
        <taxon>Agaricomycotina</taxon>
        <taxon>Agaricomycetes</taxon>
        <taxon>Agaricomycetidae</taxon>
        <taxon>Boletales</taxon>
        <taxon>Suillineae</taxon>
        <taxon>Rhizopogonaceae</taxon>
        <taxon>Rhizopogon</taxon>
    </lineage>
</organism>
<evidence type="ECO:0000313" key="1">
    <source>
        <dbReference type="EMBL" id="OJA20625.1"/>
    </source>
</evidence>
<dbReference type="EMBL" id="LVVM01000487">
    <property type="protein sequence ID" value="OJA20625.1"/>
    <property type="molecule type" value="Genomic_DNA"/>
</dbReference>
<reference evidence="1 2" key="1">
    <citation type="submission" date="2016-03" db="EMBL/GenBank/DDBJ databases">
        <title>Comparative genomics of the ectomycorrhizal sister species Rhizopogon vinicolor and Rhizopogon vesiculosus (Basidiomycota: Boletales) reveals a divergence of the mating type B locus.</title>
        <authorList>
            <person name="Mujic A.B."/>
            <person name="Kuo A."/>
            <person name="Tritt A."/>
            <person name="Lipzen A."/>
            <person name="Chen C."/>
            <person name="Johnson J."/>
            <person name="Sharma A."/>
            <person name="Barry K."/>
            <person name="Grigoriev I.V."/>
            <person name="Spatafora J.W."/>
        </authorList>
    </citation>
    <scope>NUCLEOTIDE SEQUENCE [LARGE SCALE GENOMIC DNA]</scope>
    <source>
        <strain evidence="1 2">AM-OR11-056</strain>
    </source>
</reference>